<accession>A0RYY0</accession>
<evidence type="ECO:0000256" key="2">
    <source>
        <dbReference type="ARBA" id="ARBA00001946"/>
    </source>
</evidence>
<name>A0RYY0_CENSY</name>
<feature type="transmembrane region" description="Helical" evidence="18">
    <location>
        <begin position="154"/>
        <end position="170"/>
    </location>
</feature>
<evidence type="ECO:0000256" key="6">
    <source>
        <dbReference type="ARBA" id="ARBA00012602"/>
    </source>
</evidence>
<protein>
    <recommendedName>
        <fullName evidence="6">dolichyl-phosphooligosaccharide-protein glycotransferase</fullName>
        <ecNumber evidence="6">2.4.99.21</ecNumber>
    </recommendedName>
    <alternativeName>
        <fullName evidence="15">Oligosaccharyl transferase</fullName>
    </alternativeName>
</protein>
<comment type="subcellular location">
    <subcellularLocation>
        <location evidence="3">Endomembrane system</location>
        <topology evidence="3">Multi-pass membrane protein</topology>
    </subcellularLocation>
</comment>
<organism evidence="21 22">
    <name type="scientific">Cenarchaeum symbiosum (strain A)</name>
    <dbReference type="NCBI Taxonomy" id="414004"/>
    <lineage>
        <taxon>Archaea</taxon>
        <taxon>Nitrososphaerota</taxon>
        <taxon>Candidatus Cenarchaeales</taxon>
        <taxon>Candidatus Cenarchaeaceae</taxon>
        <taxon>Candidatus Cenarchaeum</taxon>
    </lineage>
</organism>
<keyword evidence="10" id="KW-0479">Metal-binding</keyword>
<keyword evidence="9 18" id="KW-0812">Transmembrane</keyword>
<feature type="transmembrane region" description="Helical" evidence="18">
    <location>
        <begin position="449"/>
        <end position="469"/>
    </location>
</feature>
<evidence type="ECO:0000256" key="10">
    <source>
        <dbReference type="ARBA" id="ARBA00022723"/>
    </source>
</evidence>
<dbReference type="GO" id="GO:0004576">
    <property type="term" value="F:oligosaccharyl transferase activity"/>
    <property type="evidence" value="ECO:0007669"/>
    <property type="project" value="InterPro"/>
</dbReference>
<dbReference type="InterPro" id="IPR048999">
    <property type="entry name" value="STT3-PglB_core"/>
</dbReference>
<keyword evidence="22" id="KW-1185">Reference proteome</keyword>
<comment type="cofactor">
    <cofactor evidence="1">
        <name>Mn(2+)</name>
        <dbReference type="ChEBI" id="CHEBI:29035"/>
    </cofactor>
</comment>
<feature type="transmembrane region" description="Helical" evidence="18">
    <location>
        <begin position="343"/>
        <end position="362"/>
    </location>
</feature>
<dbReference type="AlphaFoldDB" id="A0RYY0"/>
<feature type="region of interest" description="Disordered" evidence="17">
    <location>
        <begin position="426"/>
        <end position="446"/>
    </location>
</feature>
<dbReference type="Proteomes" id="UP000000758">
    <property type="component" value="Chromosome"/>
</dbReference>
<feature type="compositionally biased region" description="Basic residues" evidence="17">
    <location>
        <begin position="427"/>
        <end position="444"/>
    </location>
</feature>
<keyword evidence="12 18" id="KW-1133">Transmembrane helix</keyword>
<keyword evidence="7" id="KW-0328">Glycosyltransferase</keyword>
<dbReference type="PANTHER" id="PTHR13872:SF1">
    <property type="entry name" value="DOLICHYL-DIPHOSPHOOLIGOSACCHARIDE--PROTEIN GLYCOSYLTRANSFERASE SUBUNIT STT3B"/>
    <property type="match status" value="1"/>
</dbReference>
<dbReference type="KEGG" id="csy:CENSYa_1939"/>
<evidence type="ECO:0000256" key="17">
    <source>
        <dbReference type="SAM" id="MobiDB-lite"/>
    </source>
</evidence>
<evidence type="ECO:0000256" key="12">
    <source>
        <dbReference type="ARBA" id="ARBA00022989"/>
    </source>
</evidence>
<comment type="similarity">
    <text evidence="5">Belongs to the STT3 family.</text>
</comment>
<feature type="transmembrane region" description="Helical" evidence="18">
    <location>
        <begin position="403"/>
        <end position="423"/>
    </location>
</feature>
<feature type="transmembrane region" description="Helical" evidence="18">
    <location>
        <begin position="223"/>
        <end position="241"/>
    </location>
</feature>
<evidence type="ECO:0000256" key="16">
    <source>
        <dbReference type="ARBA" id="ARBA00034066"/>
    </source>
</evidence>
<reference evidence="21 22" key="1">
    <citation type="journal article" date="2006" name="Proc. Natl. Acad. Sci. U.S.A.">
        <title>Genomic analysis of the uncultivated marine crenarchaeote Cenarchaeum symbiosum.</title>
        <authorList>
            <person name="Hallam S.J."/>
            <person name="Konstantinidis K.T."/>
            <person name="Putnam N."/>
            <person name="Schleper C."/>
            <person name="Watanabe Y."/>
            <person name="Sugahara J."/>
            <person name="Preston C."/>
            <person name="de la Torre J."/>
            <person name="Richardson P.M."/>
            <person name="DeLong E.F."/>
        </authorList>
    </citation>
    <scope>NUCLEOTIDE SEQUENCE [LARGE SCALE GENOMIC DNA]</scope>
    <source>
        <strain evidence="22">A</strain>
    </source>
</reference>
<evidence type="ECO:0000256" key="9">
    <source>
        <dbReference type="ARBA" id="ARBA00022692"/>
    </source>
</evidence>
<evidence type="ECO:0000256" key="1">
    <source>
        <dbReference type="ARBA" id="ARBA00001936"/>
    </source>
</evidence>
<evidence type="ECO:0000256" key="7">
    <source>
        <dbReference type="ARBA" id="ARBA00022676"/>
    </source>
</evidence>
<keyword evidence="14" id="KW-0464">Manganese</keyword>
<evidence type="ECO:0000256" key="11">
    <source>
        <dbReference type="ARBA" id="ARBA00022842"/>
    </source>
</evidence>
<dbReference type="GO" id="GO:0012505">
    <property type="term" value="C:endomembrane system"/>
    <property type="evidence" value="ECO:0007669"/>
    <property type="project" value="UniProtKB-SubCell"/>
</dbReference>
<evidence type="ECO:0000256" key="5">
    <source>
        <dbReference type="ARBA" id="ARBA00010810"/>
    </source>
</evidence>
<gene>
    <name evidence="21" type="ordered locus">CENSYa_1939</name>
</gene>
<feature type="transmembrane region" description="Helical" evidence="18">
    <location>
        <begin position="177"/>
        <end position="193"/>
    </location>
</feature>
<proteinExistence type="inferred from homology"/>
<feature type="domain" description="Oligosaccharyl transferase STT3 N-terminal" evidence="19">
    <location>
        <begin position="30"/>
        <end position="409"/>
    </location>
</feature>
<evidence type="ECO:0000313" key="21">
    <source>
        <dbReference type="EMBL" id="ABK78547.1"/>
    </source>
</evidence>
<dbReference type="PANTHER" id="PTHR13872">
    <property type="entry name" value="DOLICHYL-DIPHOSPHOOLIGOSACCHARIDE--PROTEIN GLYCOSYLTRANSFERASE SUBUNIT"/>
    <property type="match status" value="1"/>
</dbReference>
<dbReference type="EC" id="2.4.99.21" evidence="6"/>
<evidence type="ECO:0000256" key="3">
    <source>
        <dbReference type="ARBA" id="ARBA00004127"/>
    </source>
</evidence>
<comment type="catalytic activity">
    <reaction evidence="16">
        <text>an archaeal dolichyl phosphooligosaccharide + [protein]-L-asparagine = an archaeal dolichyl phosphate + a glycoprotein with the oligosaccharide chain attached by N-beta-D-glycosyl linkage to a protein L-asparagine.</text>
        <dbReference type="EC" id="2.4.99.21"/>
    </reaction>
</comment>
<evidence type="ECO:0000256" key="15">
    <source>
        <dbReference type="ARBA" id="ARBA00030679"/>
    </source>
</evidence>
<dbReference type="InterPro" id="IPR048307">
    <property type="entry name" value="STT3_N"/>
</dbReference>
<dbReference type="InterPro" id="IPR003674">
    <property type="entry name" value="Oligo_trans_STT3"/>
</dbReference>
<evidence type="ECO:0000259" key="20">
    <source>
        <dbReference type="Pfam" id="PF21436"/>
    </source>
</evidence>
<comment type="cofactor">
    <cofactor evidence="2">
        <name>Mg(2+)</name>
        <dbReference type="ChEBI" id="CHEBI:18420"/>
    </cofactor>
</comment>
<sequence length="736" mass="80157">MRHLLVIGILVSAFSISFMVRSQAAEYGFELNEFDPFFNYRATQYIVDNGIGAYYDWHDTQSWYPEGREISGTSQVGLHITTALTYQAFGGGMPLYDFAIIFPVVFGSLTAIVMFALVRVVAGTTAGLMASLFFAVSVPVIIRGTIGWFKSEPLGLFYGLLGIYLFLSGIRSDDKRVAAAKLAGGGIVLGLGFTSWGGIQYFVLPLAVFILALPFLRKDGRFIIWAVPLFVASLLITGASFERPGISLVTGVAGFALMGATGFMAAAYTVRRYSGERWLRNTAALLVGVVAAGVSLLWVNTTVAFLHLPSFRYLNAVNPFLTTLDPLVDSVAEHGTTTTAQSFYFLSVLMIFAGIGVWLIFSDKERLARFRKRFPPEMAAFALIQGILGVYVSSTFIRLELYASVSVIILASMGITVLASEMFRPPAKSKRPQKAPPAKSKRPQKAPPAYTKIAFVAVVVLLLAVPTFVPAQGNWVNSTKAPPTLLNGGTNYGVVSQDWPEAMEWLRENTAEDAVVASWWDYGYWITVLGERASLADNATLSTAKIQAIATMLLSEPDEAWRLLQDLGADYVLIFIAANKIQADPVDLYLLTGGADESKKQWFMRISGAPVDRYIHADGTSGTPYLWENTVFGLMTPYTPLAYVNFATSEQSPGFRPGFTPVYSEDIKYPADGDGPLRLAYASNSFYRESPGPITAVLIYEVNHDYGSPQEAGPQPLLPGSSIPIQVIPSGNTTGN</sequence>
<feature type="transmembrane region" description="Helical" evidence="18">
    <location>
        <begin position="247"/>
        <end position="270"/>
    </location>
</feature>
<dbReference type="Pfam" id="PF21436">
    <property type="entry name" value="STT3-PglB_core"/>
    <property type="match status" value="1"/>
</dbReference>
<keyword evidence="8" id="KW-0808">Transferase</keyword>
<evidence type="ECO:0000256" key="13">
    <source>
        <dbReference type="ARBA" id="ARBA00023136"/>
    </source>
</evidence>
<dbReference type="HOGENOM" id="CLU_014319_0_0_2"/>
<dbReference type="Gene3D" id="3.40.50.12610">
    <property type="match status" value="1"/>
</dbReference>
<evidence type="ECO:0000256" key="14">
    <source>
        <dbReference type="ARBA" id="ARBA00023211"/>
    </source>
</evidence>
<comment type="pathway">
    <text evidence="4">Protein modification; protein glycosylation.</text>
</comment>
<dbReference type="STRING" id="414004.CENSYa_1939"/>
<evidence type="ECO:0000313" key="22">
    <source>
        <dbReference type="Proteomes" id="UP000000758"/>
    </source>
</evidence>
<dbReference type="UniPathway" id="UPA00378"/>
<feature type="transmembrane region" description="Helical" evidence="18">
    <location>
        <begin position="282"/>
        <end position="308"/>
    </location>
</feature>
<evidence type="ECO:0000256" key="8">
    <source>
        <dbReference type="ARBA" id="ARBA00022679"/>
    </source>
</evidence>
<evidence type="ECO:0000259" key="19">
    <source>
        <dbReference type="Pfam" id="PF02516"/>
    </source>
</evidence>
<dbReference type="GO" id="GO:0016020">
    <property type="term" value="C:membrane"/>
    <property type="evidence" value="ECO:0007669"/>
    <property type="project" value="InterPro"/>
</dbReference>
<feature type="transmembrane region" description="Helical" evidence="18">
    <location>
        <begin position="374"/>
        <end position="397"/>
    </location>
</feature>
<dbReference type="EMBL" id="DP000238">
    <property type="protein sequence ID" value="ABK78547.1"/>
    <property type="molecule type" value="Genomic_DNA"/>
</dbReference>
<dbReference type="Pfam" id="PF02516">
    <property type="entry name" value="STT3"/>
    <property type="match status" value="1"/>
</dbReference>
<dbReference type="GO" id="GO:0046872">
    <property type="term" value="F:metal ion binding"/>
    <property type="evidence" value="ECO:0007669"/>
    <property type="project" value="UniProtKB-KW"/>
</dbReference>
<keyword evidence="11" id="KW-0460">Magnesium</keyword>
<feature type="transmembrane region" description="Helical" evidence="18">
    <location>
        <begin position="98"/>
        <end position="118"/>
    </location>
</feature>
<dbReference type="EnsemblBacteria" id="ABK78547">
    <property type="protein sequence ID" value="ABK78547"/>
    <property type="gene ID" value="CENSYa_1939"/>
</dbReference>
<feature type="domain" description="STT3/PglB/AglB core" evidence="20">
    <location>
        <begin position="513"/>
        <end position="563"/>
    </location>
</feature>
<evidence type="ECO:0000256" key="4">
    <source>
        <dbReference type="ARBA" id="ARBA00004922"/>
    </source>
</evidence>
<feature type="transmembrane region" description="Helical" evidence="18">
    <location>
        <begin position="199"/>
        <end position="216"/>
    </location>
</feature>
<evidence type="ECO:0000256" key="18">
    <source>
        <dbReference type="SAM" id="Phobius"/>
    </source>
</evidence>
<feature type="region of interest" description="Disordered" evidence="17">
    <location>
        <begin position="710"/>
        <end position="736"/>
    </location>
</feature>
<feature type="transmembrane region" description="Helical" evidence="18">
    <location>
        <begin position="125"/>
        <end position="142"/>
    </location>
</feature>
<keyword evidence="13 18" id="KW-0472">Membrane</keyword>